<dbReference type="Proteomes" id="UP001197974">
    <property type="component" value="Chromosome"/>
</dbReference>
<evidence type="ECO:0000313" key="2">
    <source>
        <dbReference type="Proteomes" id="UP001197974"/>
    </source>
</evidence>
<proteinExistence type="predicted"/>
<organism evidence="1 2">
    <name type="scientific">Bacillus carboniphilus</name>
    <dbReference type="NCBI Taxonomy" id="86663"/>
    <lineage>
        <taxon>Bacteria</taxon>
        <taxon>Bacillati</taxon>
        <taxon>Bacillota</taxon>
        <taxon>Bacilli</taxon>
        <taxon>Bacillales</taxon>
        <taxon>Bacillaceae</taxon>
        <taxon>Bacillus</taxon>
    </lineage>
</organism>
<protein>
    <submittedName>
        <fullName evidence="1">DUF4359 domain-containing protein</fullName>
    </submittedName>
</protein>
<sequence length="108" mass="12634">MKYLNIKHLKKKGFLILFTSLIFLGSTMYLTKPADYEYDEWALELISEREAEENPLKEVGLQLLGEKIIADNTFVEDYFFLKVYTTSLNDKELKVIGLYNNFIPISIK</sequence>
<gene>
    <name evidence="1" type="ORF">LC087_01020</name>
</gene>
<reference evidence="1 2" key="1">
    <citation type="submission" date="2023-06" db="EMBL/GenBank/DDBJ databases">
        <title>Five Gram-positive bacteria isolated from mangrove sediments in Shenzhen, Guangdong, China.</title>
        <authorList>
            <person name="Yu S."/>
            <person name="Zheng W."/>
            <person name="Huang Y."/>
        </authorList>
    </citation>
    <scope>NUCLEOTIDE SEQUENCE [LARGE SCALE GENOMIC DNA]</scope>
    <source>
        <strain evidence="1 2">SaN35-3</strain>
    </source>
</reference>
<dbReference type="EMBL" id="CP129013">
    <property type="protein sequence ID" value="WLR42853.1"/>
    <property type="molecule type" value="Genomic_DNA"/>
</dbReference>
<dbReference type="RefSeq" id="WP_226539320.1">
    <property type="nucleotide sequence ID" value="NZ_CP129013.1"/>
</dbReference>
<accession>A0ABY9JWG9</accession>
<keyword evidence="2" id="KW-1185">Reference proteome</keyword>
<name>A0ABY9JWG9_9BACI</name>
<evidence type="ECO:0000313" key="1">
    <source>
        <dbReference type="EMBL" id="WLR42853.1"/>
    </source>
</evidence>